<dbReference type="VEuPathDB" id="VectorBase:ASIC021910"/>
<name>A0A084WTW9_ANOSI</name>
<sequence>MELPREPGSGASQAAGEGDRRLGIRLRGQKTRPLGVGFTCVPSQHTLRYPFSSYSSQKCTSNTWWFRAVLFACLLLVRAVGEACQVAGAPRSGEEEKYFLIVFGNRFRIRFVRLVTVSEATRGWRWQSWCWYTPLRAVFYRSVRSVNGNNKSAKESLPNRRPSMAAGREKHFYATAACTTKRRPLMTSRDRGEGC</sequence>
<dbReference type="EMBL" id="KE525420">
    <property type="protein sequence ID" value="KFB53663.1"/>
    <property type="molecule type" value="Genomic_DNA"/>
</dbReference>
<reference evidence="1 3" key="1">
    <citation type="journal article" date="2014" name="BMC Genomics">
        <title>Genome sequence of Anopheles sinensis provides insight into genetics basis of mosquito competence for malaria parasites.</title>
        <authorList>
            <person name="Zhou D."/>
            <person name="Zhang D."/>
            <person name="Ding G."/>
            <person name="Shi L."/>
            <person name="Hou Q."/>
            <person name="Ye Y."/>
            <person name="Xu Y."/>
            <person name="Zhou H."/>
            <person name="Xiong C."/>
            <person name="Li S."/>
            <person name="Yu J."/>
            <person name="Hong S."/>
            <person name="Yu X."/>
            <person name="Zou P."/>
            <person name="Chen C."/>
            <person name="Chang X."/>
            <person name="Wang W."/>
            <person name="Lv Y."/>
            <person name="Sun Y."/>
            <person name="Ma L."/>
            <person name="Shen B."/>
            <person name="Zhu C."/>
        </authorList>
    </citation>
    <scope>NUCLEOTIDE SEQUENCE [LARGE SCALE GENOMIC DNA]</scope>
</reference>
<reference evidence="2" key="2">
    <citation type="submission" date="2020-05" db="UniProtKB">
        <authorList>
            <consortium name="EnsemblMetazoa"/>
        </authorList>
    </citation>
    <scope>IDENTIFICATION</scope>
</reference>
<dbReference type="EMBL" id="ATLV01026927">
    <property type="status" value="NOT_ANNOTATED_CDS"/>
    <property type="molecule type" value="Genomic_DNA"/>
</dbReference>
<evidence type="ECO:0000313" key="2">
    <source>
        <dbReference type="EnsemblMetazoa" id="ASIC021910-PA"/>
    </source>
</evidence>
<dbReference type="EMBL" id="ATLV01026930">
    <property type="status" value="NOT_ANNOTATED_CDS"/>
    <property type="molecule type" value="Genomic_DNA"/>
</dbReference>
<organism evidence="1">
    <name type="scientific">Anopheles sinensis</name>
    <name type="common">Mosquito</name>
    <dbReference type="NCBI Taxonomy" id="74873"/>
    <lineage>
        <taxon>Eukaryota</taxon>
        <taxon>Metazoa</taxon>
        <taxon>Ecdysozoa</taxon>
        <taxon>Arthropoda</taxon>
        <taxon>Hexapoda</taxon>
        <taxon>Insecta</taxon>
        <taxon>Pterygota</taxon>
        <taxon>Neoptera</taxon>
        <taxon>Endopterygota</taxon>
        <taxon>Diptera</taxon>
        <taxon>Nematocera</taxon>
        <taxon>Culicoidea</taxon>
        <taxon>Culicidae</taxon>
        <taxon>Anophelinae</taxon>
        <taxon>Anopheles</taxon>
    </lineage>
</organism>
<dbReference type="EMBL" id="ATLV01026928">
    <property type="status" value="NOT_ANNOTATED_CDS"/>
    <property type="molecule type" value="Genomic_DNA"/>
</dbReference>
<accession>A0A084WTW9</accession>
<evidence type="ECO:0000313" key="3">
    <source>
        <dbReference type="Proteomes" id="UP000030765"/>
    </source>
</evidence>
<evidence type="ECO:0000313" key="1">
    <source>
        <dbReference type="EMBL" id="KFB53663.1"/>
    </source>
</evidence>
<dbReference type="Proteomes" id="UP000030765">
    <property type="component" value="Unassembled WGS sequence"/>
</dbReference>
<dbReference type="EnsemblMetazoa" id="ASIC021910-RA">
    <property type="protein sequence ID" value="ASIC021910-PA"/>
    <property type="gene ID" value="ASIC021910"/>
</dbReference>
<keyword evidence="3" id="KW-1185">Reference proteome</keyword>
<proteinExistence type="predicted"/>
<dbReference type="EMBL" id="ATLV01026929">
    <property type="status" value="NOT_ANNOTATED_CDS"/>
    <property type="molecule type" value="Genomic_DNA"/>
</dbReference>
<protein>
    <submittedName>
        <fullName evidence="1 2">Purine catabolism regulatory protein</fullName>
    </submittedName>
</protein>
<gene>
    <name evidence="1" type="ORF">ZHAS_00021910</name>
</gene>
<dbReference type="AlphaFoldDB" id="A0A084WTW9"/>